<keyword evidence="4" id="KW-1185">Reference proteome</keyword>
<sequence length="1093" mass="120326">MRLRLHILRNELPALKVVWNTASLKSGADPIVSNLLDSVDAVIPLESHKWGLEDYVVELAGFEVLHFQELDAVFKEDDEVVTEVKQRRLSGRRQISSSGRKLLDGTPFGRPLIRQAPDRPQILIPSTKRRKAGRGVETSTLQLESEDEGEEDEDEPVFDEDTDEENDLIATSRNALVRFASTEIPDSEDDEDDSDFETQVSGSETETELGSKGGEEEEEEEEFRISDDEVNANAPTLGVEPNSKEFSEVSKPHGSSSTSHSSESEGDESSSDSSSSDSESSSDSSSSESEDDESSSNSSSSKSESSSDSSSSESESSSDESSDESNSEEFRSPKRAKIEPPKPAHHPQTTFTAKGLATALGTLPYQASSATSARNRRKKHINLLKQLQNEKLVDENCSLTRLKEYLAEMSIHMNAPAGVILRALREKQQAEIATDNARDKMTEAPKEKKAVDDQNIQPSVLTNSGGNHITKGQRRAFKKAVQAGNAQPGSFTQWLQSQGDQQSCNSTLSLEERRKGATPASHQSATEVTQPENLGLNTYGKSNKKWKQLRNKAPTKMIFDDDGNVVEAKELDMPILREPEYEPTAPKKSADPNAWCSKIWLSAVECEEDGVTLPIPNFPFKQGQLQGGMNPGKKRKRDNKERRQAHCDDYQEGDVIMLDYGDDPTVKLSKTTAAEDGDLPMLPADMSNLEPLTLPVLPGTIVAFKRFAINYKTMTPQITDYLTAIVENVHAEITDGPLLELRLSVRDRVQPEYDETGDRIVGKFDMPGYEKEEETGYLEMMYGELLEAKILKLPEGGAEFELEKKEPAEKAPEEKDAEDQGQKHGGEIGLPDPEGDVDGGDDTYMGDGESAYEPEDPAGDEVGEHALPVVEKVPQEQQSQYDFIPFGQSFDDRAGEDEKEEQPVKELTPVLEKLLTPAPLTPVPVVEKRLTPAPPTPSPAPPINTHTHDSVPPRIPTPTPLPEKSPTPTPAPQRHNEPKNQTLERGVKGEKGQKGEKTKSQVPVYEIPTDSDDDLPRLGTILSQFSSQPPKVKKEPPYMLPSLPEFSPLGVKVDEAQRQVLTEAAHSSVKKPAGQNRKKVEVIELSSSSPERS</sequence>
<organism evidence="3 4">
    <name type="scientific">Sphaerosporella brunnea</name>
    <dbReference type="NCBI Taxonomy" id="1250544"/>
    <lineage>
        <taxon>Eukaryota</taxon>
        <taxon>Fungi</taxon>
        <taxon>Dikarya</taxon>
        <taxon>Ascomycota</taxon>
        <taxon>Pezizomycotina</taxon>
        <taxon>Pezizomycetes</taxon>
        <taxon>Pezizales</taxon>
        <taxon>Pyronemataceae</taxon>
        <taxon>Sphaerosporella</taxon>
    </lineage>
</organism>
<feature type="compositionally biased region" description="Pro residues" evidence="1">
    <location>
        <begin position="932"/>
        <end position="942"/>
    </location>
</feature>
<feature type="compositionally biased region" description="Basic and acidic residues" evidence="1">
    <location>
        <begin position="328"/>
        <end position="342"/>
    </location>
</feature>
<feature type="compositionally biased region" description="Basic and acidic residues" evidence="1">
    <location>
        <begin position="242"/>
        <end position="251"/>
    </location>
</feature>
<evidence type="ECO:0000259" key="2">
    <source>
        <dbReference type="Pfam" id="PF24054"/>
    </source>
</evidence>
<dbReference type="AlphaFoldDB" id="A0A5J5ER06"/>
<dbReference type="EMBL" id="VXIS01000147">
    <property type="protein sequence ID" value="KAA8900931.1"/>
    <property type="molecule type" value="Genomic_DNA"/>
</dbReference>
<feature type="region of interest" description="Disordered" evidence="1">
    <location>
        <begin position="96"/>
        <end position="348"/>
    </location>
</feature>
<feature type="compositionally biased region" description="Polar residues" evidence="1">
    <location>
        <begin position="520"/>
        <end position="540"/>
    </location>
</feature>
<feature type="compositionally biased region" description="Acidic residues" evidence="1">
    <location>
        <begin position="144"/>
        <end position="167"/>
    </location>
</feature>
<feature type="compositionally biased region" description="Low complexity" evidence="1">
    <location>
        <begin position="271"/>
        <end position="287"/>
    </location>
</feature>
<feature type="region of interest" description="Disordered" evidence="1">
    <location>
        <begin position="619"/>
        <end position="647"/>
    </location>
</feature>
<feature type="compositionally biased region" description="Low complexity" evidence="1">
    <location>
        <begin position="201"/>
        <end position="210"/>
    </location>
</feature>
<gene>
    <name evidence="3" type="ORF">FN846DRAFT_891947</name>
</gene>
<feature type="domain" description="DUF7357" evidence="2">
    <location>
        <begin position="1"/>
        <end position="126"/>
    </location>
</feature>
<comment type="caution">
    <text evidence="3">The sequence shown here is derived from an EMBL/GenBank/DDBJ whole genome shotgun (WGS) entry which is preliminary data.</text>
</comment>
<feature type="region of interest" description="Disordered" evidence="1">
    <location>
        <begin position="1063"/>
        <end position="1093"/>
    </location>
</feature>
<name>A0A5J5ER06_9PEZI</name>
<feature type="compositionally biased region" description="Acidic residues" evidence="1">
    <location>
        <begin position="850"/>
        <end position="861"/>
    </location>
</feature>
<dbReference type="Proteomes" id="UP000326924">
    <property type="component" value="Unassembled WGS sequence"/>
</dbReference>
<feature type="region of interest" description="Disordered" evidence="1">
    <location>
        <begin position="510"/>
        <end position="540"/>
    </location>
</feature>
<dbReference type="InterPro" id="IPR055781">
    <property type="entry name" value="DUF7357"/>
</dbReference>
<dbReference type="Pfam" id="PF24054">
    <property type="entry name" value="DUF7357"/>
    <property type="match status" value="1"/>
</dbReference>
<reference evidence="3 4" key="1">
    <citation type="submission" date="2019-09" db="EMBL/GenBank/DDBJ databases">
        <title>Draft genome of the ectomycorrhizal ascomycete Sphaerosporella brunnea.</title>
        <authorList>
            <consortium name="DOE Joint Genome Institute"/>
            <person name="Benucci G.M."/>
            <person name="Marozzi G."/>
            <person name="Antonielli L."/>
            <person name="Sanchez S."/>
            <person name="Marco P."/>
            <person name="Wang X."/>
            <person name="Falini L.B."/>
            <person name="Barry K."/>
            <person name="Haridas S."/>
            <person name="Lipzen A."/>
            <person name="Labutti K."/>
            <person name="Grigoriev I.V."/>
            <person name="Murat C."/>
            <person name="Martin F."/>
            <person name="Albertini E."/>
            <person name="Donnini D."/>
            <person name="Bonito G."/>
        </authorList>
    </citation>
    <scope>NUCLEOTIDE SEQUENCE [LARGE SCALE GENOMIC DNA]</scope>
    <source>
        <strain evidence="3 4">Sb_GMNB300</strain>
    </source>
</reference>
<proteinExistence type="predicted"/>
<protein>
    <recommendedName>
        <fullName evidence="2">DUF7357 domain-containing protein</fullName>
    </recommendedName>
</protein>
<feature type="compositionally biased region" description="Basic and acidic residues" evidence="1">
    <location>
        <begin position="638"/>
        <end position="647"/>
    </location>
</feature>
<evidence type="ECO:0000313" key="4">
    <source>
        <dbReference type="Proteomes" id="UP000326924"/>
    </source>
</evidence>
<feature type="compositionally biased region" description="Basic and acidic residues" evidence="1">
    <location>
        <begin position="985"/>
        <end position="999"/>
    </location>
</feature>
<feature type="compositionally biased region" description="Basic and acidic residues" evidence="1">
    <location>
        <begin position="802"/>
        <end position="826"/>
    </location>
</feature>
<feature type="compositionally biased region" description="Pro residues" evidence="1">
    <location>
        <begin position="953"/>
        <end position="971"/>
    </location>
</feature>
<evidence type="ECO:0000256" key="1">
    <source>
        <dbReference type="SAM" id="MobiDB-lite"/>
    </source>
</evidence>
<feature type="compositionally biased region" description="Low complexity" evidence="1">
    <location>
        <begin position="295"/>
        <end position="315"/>
    </location>
</feature>
<feature type="region of interest" description="Disordered" evidence="1">
    <location>
        <begin position="802"/>
        <end position="1018"/>
    </location>
</feature>
<dbReference type="InParanoid" id="A0A5J5ER06"/>
<feature type="compositionally biased region" description="Acidic residues" evidence="1">
    <location>
        <begin position="316"/>
        <end position="327"/>
    </location>
</feature>
<accession>A0A5J5ER06</accession>
<feature type="compositionally biased region" description="Acidic residues" evidence="1">
    <location>
        <begin position="185"/>
        <end position="196"/>
    </location>
</feature>
<dbReference type="OrthoDB" id="5368821at2759"/>
<evidence type="ECO:0000313" key="3">
    <source>
        <dbReference type="EMBL" id="KAA8900931.1"/>
    </source>
</evidence>